<dbReference type="PANTHER" id="PTHR43173:SF19">
    <property type="entry name" value="AARF DOMAIN-CONTAINING PROTEIN KINASE 1"/>
    <property type="match status" value="1"/>
</dbReference>
<protein>
    <submittedName>
        <fullName evidence="3">ABC1 protein At2g40090 isoform X1</fullName>
    </submittedName>
</protein>
<dbReference type="AlphaFoldDB" id="A0A8B9A852"/>
<reference evidence="3" key="2">
    <citation type="submission" date="2025-08" db="UniProtKB">
        <authorList>
            <consortium name="RefSeq"/>
        </authorList>
    </citation>
    <scope>IDENTIFICATION</scope>
    <source>
        <tissue evidence="3">Young leaves</tissue>
    </source>
</reference>
<dbReference type="GO" id="GO:0055088">
    <property type="term" value="P:lipid homeostasis"/>
    <property type="evidence" value="ECO:0007669"/>
    <property type="project" value="TreeGrafter"/>
</dbReference>
<gene>
    <name evidence="3" type="primary">LOC103698679</name>
</gene>
<dbReference type="Proteomes" id="UP000228380">
    <property type="component" value="Chromosome 3"/>
</dbReference>
<dbReference type="RefSeq" id="XP_038980068.1">
    <property type="nucleotide sequence ID" value="XM_039124140.1"/>
</dbReference>
<organism evidence="2 3">
    <name type="scientific">Phoenix dactylifera</name>
    <name type="common">Date palm</name>
    <dbReference type="NCBI Taxonomy" id="42345"/>
    <lineage>
        <taxon>Eukaryota</taxon>
        <taxon>Viridiplantae</taxon>
        <taxon>Streptophyta</taxon>
        <taxon>Embryophyta</taxon>
        <taxon>Tracheophyta</taxon>
        <taxon>Spermatophyta</taxon>
        <taxon>Magnoliopsida</taxon>
        <taxon>Liliopsida</taxon>
        <taxon>Arecaceae</taxon>
        <taxon>Coryphoideae</taxon>
        <taxon>Phoeniceae</taxon>
        <taxon>Phoenix</taxon>
    </lineage>
</organism>
<dbReference type="InterPro" id="IPR004147">
    <property type="entry name" value="ABC1_dom"/>
</dbReference>
<dbReference type="Pfam" id="PF03109">
    <property type="entry name" value="ABC1"/>
    <property type="match status" value="1"/>
</dbReference>
<dbReference type="KEGG" id="pda:103698679"/>
<dbReference type="InterPro" id="IPR051130">
    <property type="entry name" value="Mito_struct-func_regulator"/>
</dbReference>
<feature type="domain" description="ABC1 atypical kinase-like" evidence="1">
    <location>
        <begin position="71"/>
        <end position="122"/>
    </location>
</feature>
<dbReference type="GO" id="GO:0005743">
    <property type="term" value="C:mitochondrial inner membrane"/>
    <property type="evidence" value="ECO:0007669"/>
    <property type="project" value="TreeGrafter"/>
</dbReference>
<evidence type="ECO:0000313" key="3">
    <source>
        <dbReference type="RefSeq" id="XP_038980068.1"/>
    </source>
</evidence>
<dbReference type="GeneID" id="103698679"/>
<evidence type="ECO:0000313" key="2">
    <source>
        <dbReference type="Proteomes" id="UP000228380"/>
    </source>
</evidence>
<dbReference type="PANTHER" id="PTHR43173">
    <property type="entry name" value="ABC1 FAMILY PROTEIN"/>
    <property type="match status" value="1"/>
</dbReference>
<accession>A0A8B9A852</accession>
<evidence type="ECO:0000259" key="1">
    <source>
        <dbReference type="Pfam" id="PF03109"/>
    </source>
</evidence>
<name>A0A8B9A852_PHODC</name>
<reference evidence="2" key="1">
    <citation type="journal article" date="2019" name="Nat. Commun.">
        <title>Genome-wide association mapping of date palm fruit traits.</title>
        <authorList>
            <person name="Hazzouri K.M."/>
            <person name="Gros-Balthazard M."/>
            <person name="Flowers J.M."/>
            <person name="Copetti D."/>
            <person name="Lemansour A."/>
            <person name="Lebrun M."/>
            <person name="Masmoudi K."/>
            <person name="Ferrand S."/>
            <person name="Dhar M.I."/>
            <person name="Fresquez Z.A."/>
            <person name="Rosas U."/>
            <person name="Zhang J."/>
            <person name="Talag J."/>
            <person name="Lee S."/>
            <person name="Kudrna D."/>
            <person name="Powell R.F."/>
            <person name="Leitch I.J."/>
            <person name="Krueger R.R."/>
            <person name="Wing R.A."/>
            <person name="Amiri K.M.A."/>
            <person name="Purugganan M.D."/>
        </authorList>
    </citation>
    <scope>NUCLEOTIDE SEQUENCE [LARGE SCALE GENOMIC DNA]</scope>
    <source>
        <strain evidence="2">cv. Khalas</strain>
    </source>
</reference>
<proteinExistence type="predicted"/>
<sequence length="175" mass="20072">MAFDYQYSLWGLKEGSVEWLRAKHEVHNQFAYRLQELCFHSGGIYIKLGQHIGQLEYIVPQEYVQTMRASMLKRCPVSSCDQVRSVFVKELGATREKFDPIPLASASLAQVHAAKTHDGEKSLCKDIATVGLVVNFLHWFFPAFDYRYCFKWLLLVIVPFQKLEVSLGIIGHCSI</sequence>
<keyword evidence="2" id="KW-1185">Reference proteome</keyword>
<dbReference type="GO" id="GO:0007005">
    <property type="term" value="P:mitochondrion organization"/>
    <property type="evidence" value="ECO:0007669"/>
    <property type="project" value="TreeGrafter"/>
</dbReference>